<evidence type="ECO:0000313" key="3">
    <source>
        <dbReference type="EMBL" id="PSK91366.1"/>
    </source>
</evidence>
<dbReference type="InterPro" id="IPR001387">
    <property type="entry name" value="Cro/C1-type_HTH"/>
</dbReference>
<dbReference type="SUPFAM" id="SSF53067">
    <property type="entry name" value="Actin-like ATPase domain"/>
    <property type="match status" value="1"/>
</dbReference>
<name>A0A2P8D2G8_9ACTN</name>
<keyword evidence="4" id="KW-1185">Reference proteome</keyword>
<dbReference type="PANTHER" id="PTHR18964">
    <property type="entry name" value="ROK (REPRESSOR, ORF, KINASE) FAMILY"/>
    <property type="match status" value="1"/>
</dbReference>
<dbReference type="InterPro" id="IPR000835">
    <property type="entry name" value="HTH_MarR-typ"/>
</dbReference>
<dbReference type="InterPro" id="IPR000600">
    <property type="entry name" value="ROK"/>
</dbReference>
<proteinExistence type="inferred from homology"/>
<accession>A0A2P8D2G8</accession>
<organism evidence="3 4">
    <name type="scientific">Murinocardiopsis flavida</name>
    <dbReference type="NCBI Taxonomy" id="645275"/>
    <lineage>
        <taxon>Bacteria</taxon>
        <taxon>Bacillati</taxon>
        <taxon>Actinomycetota</taxon>
        <taxon>Actinomycetes</taxon>
        <taxon>Streptosporangiales</taxon>
        <taxon>Nocardiopsidaceae</taxon>
        <taxon>Murinocardiopsis</taxon>
    </lineage>
</organism>
<sequence length="406" mass="42545">MLTGTNLLWLGDFNQSLVLNEIRSKESISRVELAERTGLTAQTVSNIVRRLLDAGLVLEAGRRSSRGGKRATMLRLNAESCYAVGLHIDPARTTLVVTDLRGRVVTRVSRRTPAARGPGRVIGALVRAVHQIVERSGVPADRVLGIGVATPGPIDPGGGLVVEPPNLPGWHSVPLRESLESGTGLPVVLDNDATAATIGERWAGGEARSADMAFLYFGTGIGGGLVLGGRPYRGISKNAGEFGHITVVVGGRECRCGNRGCLETYLSPHAIIDDAARRRGEEPPRLPRGSAATVEYYGRVCRAAAAGEEDALAVIEAAADHLGHAVVTLTNILDVPMVVLGGWGISGIGDLYRRAVTEAAATQPIARAMRKTRVELSITGDDAAAVGAASMVLHTTYAPRFGGPAG</sequence>
<dbReference type="PROSITE" id="PS50943">
    <property type="entry name" value="HTH_CROC1"/>
    <property type="match status" value="1"/>
</dbReference>
<dbReference type="GO" id="GO:0003700">
    <property type="term" value="F:DNA-binding transcription factor activity"/>
    <property type="evidence" value="ECO:0007669"/>
    <property type="project" value="InterPro"/>
</dbReference>
<gene>
    <name evidence="3" type="ORF">CLV63_12092</name>
</gene>
<dbReference type="RefSeq" id="WP_106585618.1">
    <property type="nucleotide sequence ID" value="NZ_PYGA01000020.1"/>
</dbReference>
<dbReference type="InterPro" id="IPR043129">
    <property type="entry name" value="ATPase_NBD"/>
</dbReference>
<dbReference type="SUPFAM" id="SSF46785">
    <property type="entry name" value="Winged helix' DNA-binding domain"/>
    <property type="match status" value="1"/>
</dbReference>
<dbReference type="Proteomes" id="UP000240542">
    <property type="component" value="Unassembled WGS sequence"/>
</dbReference>
<protein>
    <submittedName>
        <fullName evidence="3">Putative NBD/HSP70 family sugar kinase</fullName>
    </submittedName>
</protein>
<dbReference type="InterPro" id="IPR036388">
    <property type="entry name" value="WH-like_DNA-bd_sf"/>
</dbReference>
<evidence type="ECO:0000256" key="1">
    <source>
        <dbReference type="ARBA" id="ARBA00006479"/>
    </source>
</evidence>
<evidence type="ECO:0000313" key="4">
    <source>
        <dbReference type="Proteomes" id="UP000240542"/>
    </source>
</evidence>
<reference evidence="3 4" key="1">
    <citation type="submission" date="2018-03" db="EMBL/GenBank/DDBJ databases">
        <title>Genomic Encyclopedia of Archaeal and Bacterial Type Strains, Phase II (KMG-II): from individual species to whole genera.</title>
        <authorList>
            <person name="Goeker M."/>
        </authorList>
    </citation>
    <scope>NUCLEOTIDE SEQUENCE [LARGE SCALE GENOMIC DNA]</scope>
    <source>
        <strain evidence="3 4">DSM 45312</strain>
    </source>
</reference>
<dbReference type="Pfam" id="PF12802">
    <property type="entry name" value="MarR_2"/>
    <property type="match status" value="1"/>
</dbReference>
<dbReference type="AlphaFoldDB" id="A0A2P8D2G8"/>
<dbReference type="Gene3D" id="1.10.10.10">
    <property type="entry name" value="Winged helix-like DNA-binding domain superfamily/Winged helix DNA-binding domain"/>
    <property type="match status" value="1"/>
</dbReference>
<keyword evidence="3" id="KW-0418">Kinase</keyword>
<dbReference type="InterPro" id="IPR036390">
    <property type="entry name" value="WH_DNA-bd_sf"/>
</dbReference>
<feature type="domain" description="HTH cro/C1-type" evidence="2">
    <location>
        <begin position="19"/>
        <end position="47"/>
    </location>
</feature>
<keyword evidence="3" id="KW-0808">Transferase</keyword>
<dbReference type="OrthoDB" id="3863906at2"/>
<evidence type="ECO:0000259" key="2">
    <source>
        <dbReference type="PROSITE" id="PS50943"/>
    </source>
</evidence>
<dbReference type="Gene3D" id="3.30.420.40">
    <property type="match status" value="2"/>
</dbReference>
<dbReference type="GO" id="GO:0016301">
    <property type="term" value="F:kinase activity"/>
    <property type="evidence" value="ECO:0007669"/>
    <property type="project" value="UniProtKB-KW"/>
</dbReference>
<dbReference type="Pfam" id="PF00480">
    <property type="entry name" value="ROK"/>
    <property type="match status" value="1"/>
</dbReference>
<comment type="caution">
    <text evidence="3">The sequence shown here is derived from an EMBL/GenBank/DDBJ whole genome shotgun (WGS) entry which is preliminary data.</text>
</comment>
<dbReference type="PANTHER" id="PTHR18964:SF149">
    <property type="entry name" value="BIFUNCTIONAL UDP-N-ACETYLGLUCOSAMINE 2-EPIMERASE_N-ACETYLMANNOSAMINE KINASE"/>
    <property type="match status" value="1"/>
</dbReference>
<comment type="similarity">
    <text evidence="1">Belongs to the ROK (NagC/XylR) family.</text>
</comment>
<dbReference type="EMBL" id="PYGA01000020">
    <property type="protein sequence ID" value="PSK91366.1"/>
    <property type="molecule type" value="Genomic_DNA"/>
</dbReference>